<dbReference type="Pfam" id="PF08241">
    <property type="entry name" value="Methyltransf_11"/>
    <property type="match status" value="1"/>
</dbReference>
<name>A0A1T5IKM8_9BACT</name>
<dbReference type="Gene3D" id="3.40.50.150">
    <property type="entry name" value="Vaccinia Virus protein VP39"/>
    <property type="match status" value="1"/>
</dbReference>
<dbReference type="GO" id="GO:0032259">
    <property type="term" value="P:methylation"/>
    <property type="evidence" value="ECO:0007669"/>
    <property type="project" value="UniProtKB-KW"/>
</dbReference>
<keyword evidence="3" id="KW-1185">Reference proteome</keyword>
<evidence type="ECO:0000313" key="3">
    <source>
        <dbReference type="Proteomes" id="UP000190961"/>
    </source>
</evidence>
<proteinExistence type="predicted"/>
<evidence type="ECO:0000259" key="1">
    <source>
        <dbReference type="Pfam" id="PF08241"/>
    </source>
</evidence>
<dbReference type="PANTHER" id="PTHR42912:SF93">
    <property type="entry name" value="N6-ADENOSINE-METHYLTRANSFERASE TMT1A"/>
    <property type="match status" value="1"/>
</dbReference>
<keyword evidence="2" id="KW-0808">Transferase</keyword>
<dbReference type="InterPro" id="IPR013216">
    <property type="entry name" value="Methyltransf_11"/>
</dbReference>
<dbReference type="STRING" id="688867.SAMN05660236_0133"/>
<dbReference type="InterPro" id="IPR050508">
    <property type="entry name" value="Methyltransf_Superfamily"/>
</dbReference>
<evidence type="ECO:0000313" key="2">
    <source>
        <dbReference type="EMBL" id="SKC39568.1"/>
    </source>
</evidence>
<dbReference type="AlphaFoldDB" id="A0A1T5IKM8"/>
<dbReference type="InterPro" id="IPR029063">
    <property type="entry name" value="SAM-dependent_MTases_sf"/>
</dbReference>
<dbReference type="SUPFAM" id="SSF53335">
    <property type="entry name" value="S-adenosyl-L-methionine-dependent methyltransferases"/>
    <property type="match status" value="1"/>
</dbReference>
<dbReference type="CDD" id="cd02440">
    <property type="entry name" value="AdoMet_MTases"/>
    <property type="match status" value="1"/>
</dbReference>
<sequence length="258" mass="29673">MAKVYTTEITSEQIASDNPIHQRLFKAYVVAKDYIQGDVLEVGCGEGRGIETILPLSKSFTAVDKIKPVIDELQLKFPTGKFISMNIPPLSGLHDNTYDSIVSFQVIEHIENDFLFLKEIHRVLKPGGIALLTTPNRKMSLTRNPWHVREYLPEELKTLAQKIFRHADMKGITGNPKVMSYYEQNKKSVERITRFDILNLQYRLPASILRLPYEVLNRWNRNKLQSSDNKLVTDIHHDDYIVVDDATNALDLLLIVRK</sequence>
<accession>A0A1T5IKM8</accession>
<dbReference type="EMBL" id="FUZU01000001">
    <property type="protein sequence ID" value="SKC39568.1"/>
    <property type="molecule type" value="Genomic_DNA"/>
</dbReference>
<gene>
    <name evidence="2" type="ORF">SAMN05660236_0133</name>
</gene>
<dbReference type="GO" id="GO:0008757">
    <property type="term" value="F:S-adenosylmethionine-dependent methyltransferase activity"/>
    <property type="evidence" value="ECO:0007669"/>
    <property type="project" value="InterPro"/>
</dbReference>
<keyword evidence="2" id="KW-0489">Methyltransferase</keyword>
<reference evidence="2 3" key="1">
    <citation type="submission" date="2017-02" db="EMBL/GenBank/DDBJ databases">
        <authorList>
            <person name="Peterson S.W."/>
        </authorList>
    </citation>
    <scope>NUCLEOTIDE SEQUENCE [LARGE SCALE GENOMIC DNA]</scope>
    <source>
        <strain evidence="2 3">DSM 25262</strain>
    </source>
</reference>
<protein>
    <submittedName>
        <fullName evidence="2">2-polyprenyl-3-methyl-5-hydroxy-6-metoxy-1,4-benzoquinol methylase</fullName>
    </submittedName>
</protein>
<dbReference type="OrthoDB" id="3896938at2"/>
<dbReference type="RefSeq" id="WP_079684789.1">
    <property type="nucleotide sequence ID" value="NZ_FUZU01000001.1"/>
</dbReference>
<dbReference type="Proteomes" id="UP000190961">
    <property type="component" value="Unassembled WGS sequence"/>
</dbReference>
<feature type="domain" description="Methyltransferase type 11" evidence="1">
    <location>
        <begin position="40"/>
        <end position="131"/>
    </location>
</feature>
<organism evidence="2 3">
    <name type="scientific">Ohtaekwangia koreensis</name>
    <dbReference type="NCBI Taxonomy" id="688867"/>
    <lineage>
        <taxon>Bacteria</taxon>
        <taxon>Pseudomonadati</taxon>
        <taxon>Bacteroidota</taxon>
        <taxon>Cytophagia</taxon>
        <taxon>Cytophagales</taxon>
        <taxon>Fulvivirgaceae</taxon>
        <taxon>Ohtaekwangia</taxon>
    </lineage>
</organism>
<dbReference type="PANTHER" id="PTHR42912">
    <property type="entry name" value="METHYLTRANSFERASE"/>
    <property type="match status" value="1"/>
</dbReference>